<reference evidence="2 3" key="1">
    <citation type="journal article" date="2018" name="Front. Plant Sci.">
        <title>Red Clover (Trifolium pratense) and Zigzag Clover (T. medium) - A Picture of Genomic Similarities and Differences.</title>
        <authorList>
            <person name="Dluhosova J."/>
            <person name="Istvanek J."/>
            <person name="Nedelnik J."/>
            <person name="Repkova J."/>
        </authorList>
    </citation>
    <scope>NUCLEOTIDE SEQUENCE [LARGE SCALE GENOMIC DNA]</scope>
    <source>
        <strain evidence="3">cv. 10/8</strain>
        <tissue evidence="2">Leaf</tissue>
    </source>
</reference>
<comment type="caution">
    <text evidence="2">The sequence shown here is derived from an EMBL/GenBank/DDBJ whole genome shotgun (WGS) entry which is preliminary data.</text>
</comment>
<evidence type="ECO:0000313" key="2">
    <source>
        <dbReference type="EMBL" id="MCI38588.1"/>
    </source>
</evidence>
<accession>A0A392RPK8</accession>
<evidence type="ECO:0000313" key="3">
    <source>
        <dbReference type="Proteomes" id="UP000265520"/>
    </source>
</evidence>
<keyword evidence="3" id="KW-1185">Reference proteome</keyword>
<sequence>ALEWLFKANQFFEYYNTADPERLTIASVHFDQSVIPWYQMLHRARPFLSWQELSRSIELEFGPSEFERPRASLFKLKQTGSLDDYYLEFTSLANRSTGLTNEALLDCFISGLHKELQRE</sequence>
<organism evidence="2 3">
    <name type="scientific">Trifolium medium</name>
    <dbReference type="NCBI Taxonomy" id="97028"/>
    <lineage>
        <taxon>Eukaryota</taxon>
        <taxon>Viridiplantae</taxon>
        <taxon>Streptophyta</taxon>
        <taxon>Embryophyta</taxon>
        <taxon>Tracheophyta</taxon>
        <taxon>Spermatophyta</taxon>
        <taxon>Magnoliopsida</taxon>
        <taxon>eudicotyledons</taxon>
        <taxon>Gunneridae</taxon>
        <taxon>Pentapetalae</taxon>
        <taxon>rosids</taxon>
        <taxon>fabids</taxon>
        <taxon>Fabales</taxon>
        <taxon>Fabaceae</taxon>
        <taxon>Papilionoideae</taxon>
        <taxon>50 kb inversion clade</taxon>
        <taxon>NPAAA clade</taxon>
        <taxon>Hologalegina</taxon>
        <taxon>IRL clade</taxon>
        <taxon>Trifolieae</taxon>
        <taxon>Trifolium</taxon>
    </lineage>
</organism>
<protein>
    <recommendedName>
        <fullName evidence="1">Retrotransposon gag domain-containing protein</fullName>
    </recommendedName>
</protein>
<dbReference type="Pfam" id="PF03732">
    <property type="entry name" value="Retrotrans_gag"/>
    <property type="match status" value="1"/>
</dbReference>
<dbReference type="Proteomes" id="UP000265520">
    <property type="component" value="Unassembled WGS sequence"/>
</dbReference>
<feature type="non-terminal residue" evidence="2">
    <location>
        <position position="1"/>
    </location>
</feature>
<name>A0A392RPK8_9FABA</name>
<dbReference type="InterPro" id="IPR005162">
    <property type="entry name" value="Retrotrans_gag_dom"/>
</dbReference>
<feature type="domain" description="Retrotransposon gag" evidence="1">
    <location>
        <begin position="25"/>
        <end position="113"/>
    </location>
</feature>
<dbReference type="AlphaFoldDB" id="A0A392RPK8"/>
<proteinExistence type="predicted"/>
<dbReference type="EMBL" id="LXQA010257400">
    <property type="protein sequence ID" value="MCI38588.1"/>
    <property type="molecule type" value="Genomic_DNA"/>
</dbReference>
<evidence type="ECO:0000259" key="1">
    <source>
        <dbReference type="Pfam" id="PF03732"/>
    </source>
</evidence>
<feature type="non-terminal residue" evidence="2">
    <location>
        <position position="119"/>
    </location>
</feature>